<proteinExistence type="predicted"/>
<reference evidence="3 4" key="1">
    <citation type="journal article" date="2018" name="Elife">
        <title>Firefly genomes illuminate parallel origins of bioluminescence in beetles.</title>
        <authorList>
            <person name="Fallon T.R."/>
            <person name="Lower S.E."/>
            <person name="Chang C.H."/>
            <person name="Bessho-Uehara M."/>
            <person name="Martin G.J."/>
            <person name="Bewick A.J."/>
            <person name="Behringer M."/>
            <person name="Debat H.J."/>
            <person name="Wong I."/>
            <person name="Day J.C."/>
            <person name="Suvorov A."/>
            <person name="Silva C.J."/>
            <person name="Stanger-Hall K.F."/>
            <person name="Hall D.W."/>
            <person name="Schmitz R.J."/>
            <person name="Nelson D.R."/>
            <person name="Lewis S.M."/>
            <person name="Shigenobu S."/>
            <person name="Bybee S.M."/>
            <person name="Larracuente A.M."/>
            <person name="Oba Y."/>
            <person name="Weng J.K."/>
        </authorList>
    </citation>
    <scope>NUCLEOTIDE SEQUENCE [LARGE SCALE GENOMIC DNA]</scope>
    <source>
        <strain evidence="3">1611_PpyrPB1</strain>
        <tissue evidence="3">Whole body</tissue>
    </source>
</reference>
<dbReference type="Gene3D" id="1.10.238.20">
    <property type="entry name" value="Pheromone/general odorant binding protein domain"/>
    <property type="match status" value="1"/>
</dbReference>
<dbReference type="EMBL" id="VVIM01000001">
    <property type="protein sequence ID" value="KAB0805045.1"/>
    <property type="molecule type" value="Genomic_DNA"/>
</dbReference>
<name>A0A5N4B617_PHOPY</name>
<accession>A0A5N4B617</accession>
<comment type="caution">
    <text evidence="3">The sequence shown here is derived from an EMBL/GenBank/DDBJ whole genome shotgun (WGS) entry which is preliminary data.</text>
</comment>
<dbReference type="GO" id="GO:0005615">
    <property type="term" value="C:extracellular space"/>
    <property type="evidence" value="ECO:0007669"/>
    <property type="project" value="TreeGrafter"/>
</dbReference>
<dbReference type="GO" id="GO:0007608">
    <property type="term" value="P:sensory perception of smell"/>
    <property type="evidence" value="ECO:0007669"/>
    <property type="project" value="TreeGrafter"/>
</dbReference>
<feature type="signal peptide" evidence="2">
    <location>
        <begin position="1"/>
        <end position="18"/>
    </location>
</feature>
<dbReference type="SUPFAM" id="SSF47565">
    <property type="entry name" value="Insect pheromone/odorant-binding proteins"/>
    <property type="match status" value="1"/>
</dbReference>
<dbReference type="InterPro" id="IPR036728">
    <property type="entry name" value="PBP_GOBP_sf"/>
</dbReference>
<feature type="chain" id="PRO_5024386316" evidence="2">
    <location>
        <begin position="19"/>
        <end position="143"/>
    </location>
</feature>
<gene>
    <name evidence="3" type="ORF">PPYR_02015</name>
</gene>
<evidence type="ECO:0000256" key="2">
    <source>
        <dbReference type="SAM" id="SignalP"/>
    </source>
</evidence>
<dbReference type="AlphaFoldDB" id="A0A5N4B617"/>
<keyword evidence="4" id="KW-1185">Reference proteome</keyword>
<keyword evidence="1 2" id="KW-0732">Signal</keyword>
<dbReference type="GO" id="GO:0005549">
    <property type="term" value="F:odorant binding"/>
    <property type="evidence" value="ECO:0007669"/>
    <property type="project" value="InterPro"/>
</dbReference>
<dbReference type="Pfam" id="PF01395">
    <property type="entry name" value="PBP_GOBP"/>
    <property type="match status" value="1"/>
</dbReference>
<dbReference type="CDD" id="cd23992">
    <property type="entry name" value="PBP_GOBP"/>
    <property type="match status" value="1"/>
</dbReference>
<protein>
    <submittedName>
        <fullName evidence="3">Uncharacterized protein</fullName>
    </submittedName>
</protein>
<dbReference type="Proteomes" id="UP000327044">
    <property type="component" value="Unassembled WGS sequence"/>
</dbReference>
<sequence>MLLTVLCLTLLAATATSAEISQDIITNIRNTIKDIKGPCLQSEGASETDLEDILSKGIYSTSRNLKCALKCLYIGTNIISSTGVINEANMKLKTGTINVNTQNAVFANCAGFTNADLCERVYEISKCTYRTLKGSFGATWLDT</sequence>
<evidence type="ECO:0000313" key="3">
    <source>
        <dbReference type="EMBL" id="KAB0805045.1"/>
    </source>
</evidence>
<dbReference type="OrthoDB" id="6601693at2759"/>
<dbReference type="InterPro" id="IPR006170">
    <property type="entry name" value="PBP/GOBP"/>
</dbReference>
<dbReference type="PANTHER" id="PTHR11857">
    <property type="entry name" value="ODORANT BINDING PROTEIN-RELATED"/>
    <property type="match status" value="1"/>
</dbReference>
<dbReference type="InParanoid" id="A0A5N4B617"/>
<evidence type="ECO:0000313" key="4">
    <source>
        <dbReference type="Proteomes" id="UP000327044"/>
    </source>
</evidence>
<organism evidence="3 4">
    <name type="scientific">Photinus pyralis</name>
    <name type="common">Common eastern firefly</name>
    <name type="synonym">Lampyris pyralis</name>
    <dbReference type="NCBI Taxonomy" id="7054"/>
    <lineage>
        <taxon>Eukaryota</taxon>
        <taxon>Metazoa</taxon>
        <taxon>Ecdysozoa</taxon>
        <taxon>Arthropoda</taxon>
        <taxon>Hexapoda</taxon>
        <taxon>Insecta</taxon>
        <taxon>Pterygota</taxon>
        <taxon>Neoptera</taxon>
        <taxon>Endopterygota</taxon>
        <taxon>Coleoptera</taxon>
        <taxon>Polyphaga</taxon>
        <taxon>Elateriformia</taxon>
        <taxon>Elateroidea</taxon>
        <taxon>Lampyridae</taxon>
        <taxon>Lampyrinae</taxon>
        <taxon>Photinus</taxon>
    </lineage>
</organism>
<dbReference type="FunCoup" id="A0A5N4B617">
    <property type="interactions" value="25"/>
</dbReference>
<evidence type="ECO:0000256" key="1">
    <source>
        <dbReference type="ARBA" id="ARBA00022729"/>
    </source>
</evidence>